<dbReference type="Gene3D" id="3.30.750.24">
    <property type="entry name" value="STAS domain"/>
    <property type="match status" value="1"/>
</dbReference>
<organism evidence="1 2">
    <name type="scientific">Actinomycetospora cinnamomea</name>
    <dbReference type="NCBI Taxonomy" id="663609"/>
    <lineage>
        <taxon>Bacteria</taxon>
        <taxon>Bacillati</taxon>
        <taxon>Actinomycetota</taxon>
        <taxon>Actinomycetes</taxon>
        <taxon>Pseudonocardiales</taxon>
        <taxon>Pseudonocardiaceae</taxon>
        <taxon>Actinomycetospora</taxon>
    </lineage>
</organism>
<dbReference type="RefSeq" id="WP_116709871.1">
    <property type="nucleotide sequence ID" value="NZ_QEKW01000012.1"/>
</dbReference>
<evidence type="ECO:0000313" key="1">
    <source>
        <dbReference type="EMBL" id="PVZ06826.1"/>
    </source>
</evidence>
<dbReference type="EMBL" id="QEKW01000012">
    <property type="protein sequence ID" value="PVZ06826.1"/>
    <property type="molecule type" value="Genomic_DNA"/>
</dbReference>
<dbReference type="AlphaFoldDB" id="A0A2U1F3S5"/>
<accession>A0A2U1F3S5</accession>
<reference evidence="1 2" key="1">
    <citation type="submission" date="2018-04" db="EMBL/GenBank/DDBJ databases">
        <title>Genomic Encyclopedia of Type Strains, Phase IV (KMG-IV): sequencing the most valuable type-strain genomes for metagenomic binning, comparative biology and taxonomic classification.</title>
        <authorList>
            <person name="Goeker M."/>
        </authorList>
    </citation>
    <scope>NUCLEOTIDE SEQUENCE [LARGE SCALE GENOMIC DNA]</scope>
    <source>
        <strain evidence="1 2">DSM 45771</strain>
    </source>
</reference>
<name>A0A2U1F3S5_9PSEU</name>
<dbReference type="InterPro" id="IPR036513">
    <property type="entry name" value="STAS_dom_sf"/>
</dbReference>
<comment type="caution">
    <text evidence="1">The sequence shown here is derived from an EMBL/GenBank/DDBJ whole genome shotgun (WGS) entry which is preliminary data.</text>
</comment>
<proteinExistence type="predicted"/>
<keyword evidence="2" id="KW-1185">Reference proteome</keyword>
<dbReference type="Proteomes" id="UP000245639">
    <property type="component" value="Unassembled WGS sequence"/>
</dbReference>
<evidence type="ECO:0000313" key="2">
    <source>
        <dbReference type="Proteomes" id="UP000245639"/>
    </source>
</evidence>
<gene>
    <name evidence="1" type="ORF">C8D89_11219</name>
</gene>
<protein>
    <submittedName>
        <fullName evidence="1">Uncharacterized protein</fullName>
    </submittedName>
</protein>
<sequence>MDGEAMVLRGLVDEGLVAGLDARRTGHGPVDLREVTGWTSGGVRALSALLDREDGVRVHPPRRSSFLELLRTAELAETWPLYRDVHRILAAARVPDRPEVRA</sequence>